<comment type="caution">
    <text evidence="1">The sequence shown here is derived from an EMBL/GenBank/DDBJ whole genome shotgun (WGS) entry which is preliminary data.</text>
</comment>
<evidence type="ECO:0000313" key="1">
    <source>
        <dbReference type="EMBL" id="MED6240355.1"/>
    </source>
</evidence>
<reference evidence="1 2" key="1">
    <citation type="submission" date="2021-07" db="EMBL/GenBank/DDBJ databases">
        <authorList>
            <person name="Palmer J.M."/>
        </authorList>
    </citation>
    <scope>NUCLEOTIDE SEQUENCE [LARGE SCALE GENOMIC DNA]</scope>
    <source>
        <strain evidence="1 2">AT_MEX2019</strain>
        <tissue evidence="1">Muscle</tissue>
    </source>
</reference>
<protein>
    <submittedName>
        <fullName evidence="1">Uncharacterized protein</fullName>
    </submittedName>
</protein>
<organism evidence="1 2">
    <name type="scientific">Ataeniobius toweri</name>
    <dbReference type="NCBI Taxonomy" id="208326"/>
    <lineage>
        <taxon>Eukaryota</taxon>
        <taxon>Metazoa</taxon>
        <taxon>Chordata</taxon>
        <taxon>Craniata</taxon>
        <taxon>Vertebrata</taxon>
        <taxon>Euteleostomi</taxon>
        <taxon>Actinopterygii</taxon>
        <taxon>Neopterygii</taxon>
        <taxon>Teleostei</taxon>
        <taxon>Neoteleostei</taxon>
        <taxon>Acanthomorphata</taxon>
        <taxon>Ovalentaria</taxon>
        <taxon>Atherinomorphae</taxon>
        <taxon>Cyprinodontiformes</taxon>
        <taxon>Goodeidae</taxon>
        <taxon>Ataeniobius</taxon>
    </lineage>
</organism>
<sequence length="102" mass="10639">MFTTPRGCLPDKVLCGCSQLLVQPQNKVPHGFSHVPGGLHIFGAAPVGLQGSCAAIASLQGSCNAITSLQGSCTAVAGIMMFMPSRDDLWLAHLNSMPAWDT</sequence>
<dbReference type="Proteomes" id="UP001345963">
    <property type="component" value="Unassembled WGS sequence"/>
</dbReference>
<gene>
    <name evidence="1" type="ORF">ATANTOWER_019778</name>
</gene>
<proteinExistence type="predicted"/>
<name>A0ABU7ASE7_9TELE</name>
<accession>A0ABU7ASE7</accession>
<dbReference type="EMBL" id="JAHUTI010023821">
    <property type="protein sequence ID" value="MED6240355.1"/>
    <property type="molecule type" value="Genomic_DNA"/>
</dbReference>
<evidence type="ECO:0000313" key="2">
    <source>
        <dbReference type="Proteomes" id="UP001345963"/>
    </source>
</evidence>
<keyword evidence="2" id="KW-1185">Reference proteome</keyword>